<dbReference type="SUPFAM" id="SSF53756">
    <property type="entry name" value="UDP-Glycosyltransferase/glycogen phosphorylase"/>
    <property type="match status" value="1"/>
</dbReference>
<comment type="caution">
    <text evidence="2">The sequence shown here is derived from an EMBL/GenBank/DDBJ whole genome shotgun (WGS) entry which is preliminary data.</text>
</comment>
<sequence>MGFEENKVEIYSKLDVLIHPSYGEGFPNTILEAALTKTFIIASNVKGNRDIIKHKKTGFLFNPFDQNDLLDKLILFKNDEILRQKIIEKMREFVISNYKINNVVDSIYNFIKSNIKS</sequence>
<dbReference type="PANTHER" id="PTHR12526">
    <property type="entry name" value="GLYCOSYLTRANSFERASE"/>
    <property type="match status" value="1"/>
</dbReference>
<evidence type="ECO:0000313" key="2">
    <source>
        <dbReference type="EMBL" id="GAG61635.1"/>
    </source>
</evidence>
<proteinExistence type="predicted"/>
<feature type="domain" description="Glycosyl transferase family 1" evidence="1">
    <location>
        <begin position="5"/>
        <end position="92"/>
    </location>
</feature>
<dbReference type="Gene3D" id="3.40.50.2000">
    <property type="entry name" value="Glycogen Phosphorylase B"/>
    <property type="match status" value="1"/>
</dbReference>
<name>X0YYQ5_9ZZZZ</name>
<dbReference type="AlphaFoldDB" id="X0YYQ5"/>
<evidence type="ECO:0000259" key="1">
    <source>
        <dbReference type="Pfam" id="PF00534"/>
    </source>
</evidence>
<protein>
    <recommendedName>
        <fullName evidence="1">Glycosyl transferase family 1 domain-containing protein</fullName>
    </recommendedName>
</protein>
<dbReference type="GO" id="GO:0016757">
    <property type="term" value="F:glycosyltransferase activity"/>
    <property type="evidence" value="ECO:0007669"/>
    <property type="project" value="InterPro"/>
</dbReference>
<gene>
    <name evidence="2" type="ORF">S01H4_10103</name>
</gene>
<accession>X0YYQ5</accession>
<organism evidence="2">
    <name type="scientific">marine sediment metagenome</name>
    <dbReference type="NCBI Taxonomy" id="412755"/>
    <lineage>
        <taxon>unclassified sequences</taxon>
        <taxon>metagenomes</taxon>
        <taxon>ecological metagenomes</taxon>
    </lineage>
</organism>
<dbReference type="Pfam" id="PF00534">
    <property type="entry name" value="Glycos_transf_1"/>
    <property type="match status" value="1"/>
</dbReference>
<dbReference type="InterPro" id="IPR001296">
    <property type="entry name" value="Glyco_trans_1"/>
</dbReference>
<dbReference type="EMBL" id="BART01003796">
    <property type="protein sequence ID" value="GAG61635.1"/>
    <property type="molecule type" value="Genomic_DNA"/>
</dbReference>
<reference evidence="2" key="1">
    <citation type="journal article" date="2014" name="Front. Microbiol.">
        <title>High frequency of phylogenetically diverse reductive dehalogenase-homologous genes in deep subseafloor sedimentary metagenomes.</title>
        <authorList>
            <person name="Kawai M."/>
            <person name="Futagami T."/>
            <person name="Toyoda A."/>
            <person name="Takaki Y."/>
            <person name="Nishi S."/>
            <person name="Hori S."/>
            <person name="Arai W."/>
            <person name="Tsubouchi T."/>
            <person name="Morono Y."/>
            <person name="Uchiyama I."/>
            <person name="Ito T."/>
            <person name="Fujiyama A."/>
            <person name="Inagaki F."/>
            <person name="Takami H."/>
        </authorList>
    </citation>
    <scope>NUCLEOTIDE SEQUENCE</scope>
    <source>
        <strain evidence="2">Expedition CK06-06</strain>
    </source>
</reference>